<reference evidence="2" key="1">
    <citation type="submission" date="2018-06" db="EMBL/GenBank/DDBJ databases">
        <authorList>
            <person name="Zhirakovskaya E."/>
        </authorList>
    </citation>
    <scope>NUCLEOTIDE SEQUENCE</scope>
</reference>
<dbReference type="PANTHER" id="PTHR42899:SF1">
    <property type="entry name" value="SPERMATOGENESIS-ASSOCIATED PROTEIN 20"/>
    <property type="match status" value="1"/>
</dbReference>
<dbReference type="Gene3D" id="1.50.10.10">
    <property type="match status" value="1"/>
</dbReference>
<dbReference type="EMBL" id="UOEL01000056">
    <property type="protein sequence ID" value="VAW11228.1"/>
    <property type="molecule type" value="Genomic_DNA"/>
</dbReference>
<dbReference type="PANTHER" id="PTHR42899">
    <property type="entry name" value="SPERMATOGENESIS-ASSOCIATED PROTEIN 20"/>
    <property type="match status" value="1"/>
</dbReference>
<dbReference type="Gene3D" id="1.50.10.20">
    <property type="match status" value="1"/>
</dbReference>
<name>A0A3B0T019_9ZZZZ</name>
<gene>
    <name evidence="2" type="ORF">MNBD_BACTEROID03-1389</name>
</gene>
<sequence length="714" mass="82285">MSTTNHTQDYYILMTFLRKYSCYRILALFFFLFNSCKENAQVISEHAFTNDLIHETSPYLLQHAHNPVNWQAWRPEVLKQAEKANKLVLLSIGYSSCHWCHVMEEETFEDEEVAKMMNANFINIKVDREERPDVDQVYQTAIQLLGRNGGWPLNVIVLPNGKPLFLGTYLPKKQWSETLLKINKMYTDDPQKANEYADGLSKGIQETNFLEPSTQFENLTREALVSGIDTWKQNWDSELGGNKTQEKFLMPNTQGFLLDYAVLAKDEKALAHVKNSLNKMAEGGIYDQVGGGFFRYSTDPQWKVPHFEKMLYDNAQMISLYSKAYKATKEPLYKELVFQSIAFLEREMKNPEGGYYATLDSESDGEEGGFYVWTREELQSVLGEYMLLFSSYYNIEESKLWENNTYILHKSGTENDFIQKHKISTEDFDKTKSTWTDKLLKAREGRVRPNIDDKIITSWNALLIKGFVDAHAAFGKNAFLENAISIFDFIKSKSYSKGELMHSYKEGSKRSEGFLEDYAFLADASLHLYSATLNTDYLDFSEKLTETVLNEFSDTETGMFRFSREQELISKIIKTDDGAIPSANAVMAHNLLLLGHIRYDTKYLKKSKTMLTTLLPRVTEHTYSYAHWGNLLLNLTYPYFEIAVVGANAETLVKELQQKHIPNTLIVGSDHKSDRPLFKDRYFEDGTYIYVCQNSTCKLPVKTVEEAIGQLENF</sequence>
<proteinExistence type="predicted"/>
<protein>
    <submittedName>
        <fullName evidence="2">Uncharacterized protein YyaL</fullName>
    </submittedName>
</protein>
<evidence type="ECO:0000259" key="1">
    <source>
        <dbReference type="Pfam" id="PF03190"/>
    </source>
</evidence>
<accession>A0A3B0T019</accession>
<organism evidence="2">
    <name type="scientific">hydrothermal vent metagenome</name>
    <dbReference type="NCBI Taxonomy" id="652676"/>
    <lineage>
        <taxon>unclassified sequences</taxon>
        <taxon>metagenomes</taxon>
        <taxon>ecological metagenomes</taxon>
    </lineage>
</organism>
<dbReference type="Gene3D" id="3.40.30.10">
    <property type="entry name" value="Glutaredoxin"/>
    <property type="match status" value="1"/>
</dbReference>
<dbReference type="InterPro" id="IPR012341">
    <property type="entry name" value="6hp_glycosidase-like_sf"/>
</dbReference>
<dbReference type="InterPro" id="IPR036249">
    <property type="entry name" value="Thioredoxin-like_sf"/>
</dbReference>
<dbReference type="InterPro" id="IPR008928">
    <property type="entry name" value="6-hairpin_glycosidase_sf"/>
</dbReference>
<evidence type="ECO:0000313" key="2">
    <source>
        <dbReference type="EMBL" id="VAW11228.1"/>
    </source>
</evidence>
<dbReference type="AlphaFoldDB" id="A0A3B0T019"/>
<dbReference type="InterPro" id="IPR004879">
    <property type="entry name" value="Ssp411-like_TRX"/>
</dbReference>
<dbReference type="SUPFAM" id="SSF48208">
    <property type="entry name" value="Six-hairpin glycosidases"/>
    <property type="match status" value="1"/>
</dbReference>
<dbReference type="InterPro" id="IPR024705">
    <property type="entry name" value="Ssp411"/>
</dbReference>
<dbReference type="SUPFAM" id="SSF52833">
    <property type="entry name" value="Thioredoxin-like"/>
    <property type="match status" value="1"/>
</dbReference>
<dbReference type="Pfam" id="PF03190">
    <property type="entry name" value="Thioredox_DsbH"/>
    <property type="match status" value="1"/>
</dbReference>
<feature type="domain" description="Spermatogenesis-associated protein 20-like TRX" evidence="1">
    <location>
        <begin position="49"/>
        <end position="202"/>
    </location>
</feature>
<dbReference type="GO" id="GO:0005975">
    <property type="term" value="P:carbohydrate metabolic process"/>
    <property type="evidence" value="ECO:0007669"/>
    <property type="project" value="InterPro"/>
</dbReference>
<dbReference type="PIRSF" id="PIRSF006402">
    <property type="entry name" value="UCP006402_thioredoxin"/>
    <property type="match status" value="1"/>
</dbReference>